<evidence type="ECO:0000256" key="1">
    <source>
        <dbReference type="ARBA" id="ARBA00004448"/>
    </source>
</evidence>
<feature type="repeat" description="Solcar" evidence="10">
    <location>
        <begin position="145"/>
        <end position="235"/>
    </location>
</feature>
<keyword evidence="8" id="KW-0496">Mitochondrion</keyword>
<evidence type="ECO:0000256" key="9">
    <source>
        <dbReference type="ARBA" id="ARBA00023136"/>
    </source>
</evidence>
<dbReference type="InterPro" id="IPR045315">
    <property type="entry name" value="Mtm1-like"/>
</dbReference>
<gene>
    <name evidence="13" type="ORF">BDZ94DRAFT_1265252</name>
</gene>
<dbReference type="GO" id="GO:1990542">
    <property type="term" value="P:mitochondrial transmembrane transport"/>
    <property type="evidence" value="ECO:0007669"/>
    <property type="project" value="InterPro"/>
</dbReference>
<dbReference type="OrthoDB" id="1747031at2759"/>
<evidence type="ECO:0000256" key="7">
    <source>
        <dbReference type="ARBA" id="ARBA00022989"/>
    </source>
</evidence>
<dbReference type="PANTHER" id="PTHR45760">
    <property type="entry name" value="FI19922P1-RELATED"/>
    <property type="match status" value="1"/>
</dbReference>
<keyword evidence="9 10" id="KW-0472">Membrane</keyword>
<keyword evidence="6" id="KW-0999">Mitochondrion inner membrane</keyword>
<evidence type="ECO:0000256" key="4">
    <source>
        <dbReference type="ARBA" id="ARBA00022692"/>
    </source>
</evidence>
<dbReference type="InterPro" id="IPR023395">
    <property type="entry name" value="MCP_dom_sf"/>
</dbReference>
<evidence type="ECO:0000256" key="3">
    <source>
        <dbReference type="ARBA" id="ARBA00022448"/>
    </source>
</evidence>
<protein>
    <submittedName>
        <fullName evidence="13">Mitochondrial carrier domain-containing protein</fullName>
    </submittedName>
</protein>
<evidence type="ECO:0000256" key="6">
    <source>
        <dbReference type="ARBA" id="ARBA00022792"/>
    </source>
</evidence>
<evidence type="ECO:0000256" key="5">
    <source>
        <dbReference type="ARBA" id="ARBA00022737"/>
    </source>
</evidence>
<evidence type="ECO:0000256" key="12">
    <source>
        <dbReference type="SAM" id="Phobius"/>
    </source>
</evidence>
<dbReference type="Proteomes" id="UP000807353">
    <property type="component" value="Unassembled WGS sequence"/>
</dbReference>
<proteinExistence type="inferred from homology"/>
<evidence type="ECO:0000313" key="14">
    <source>
        <dbReference type="Proteomes" id="UP000807353"/>
    </source>
</evidence>
<keyword evidence="3 11" id="KW-0813">Transport</keyword>
<dbReference type="Gene3D" id="1.50.40.10">
    <property type="entry name" value="Mitochondrial carrier domain"/>
    <property type="match status" value="2"/>
</dbReference>
<feature type="repeat" description="Solcar" evidence="10">
    <location>
        <begin position="2"/>
        <end position="137"/>
    </location>
</feature>
<evidence type="ECO:0000256" key="10">
    <source>
        <dbReference type="PROSITE-ProRule" id="PRU00282"/>
    </source>
</evidence>
<comment type="subcellular location">
    <subcellularLocation>
        <location evidence="1">Mitochondrion inner membrane</location>
        <topology evidence="1">Multi-pass membrane protein</topology>
    </subcellularLocation>
</comment>
<sequence>MDPFHAKVIAAATGSTLTALTMTPFDVVKTRLQTQPLQSPQLFPRPPLNTCCQPNTIPGACVRTMSSLSRPLTGDVVCLWEDGMFRTERVNGFYDAVRHVWRAEGSRGLWKGVGTSLIIGVPSATSYILTYDHLLNVILPPLLPTQSLAPLTAGILARSAITTLASPLELVRTNLQSTPLSADKPHTLHSVLKSVSGLVRERGIFVLWRGLGPTLWRDVPFSGIYWASYESWKTAFARRGRKGAWVAFVSGALSGISAALITSPFDVLKTRRQAIVMSSSNSRITSSIPFLLEVVRREGTSALFAGIMPRMAKIAPACGIMIACFEGIGNLLTRH</sequence>
<dbReference type="PROSITE" id="PS50920">
    <property type="entry name" value="SOLCAR"/>
    <property type="match status" value="3"/>
</dbReference>
<reference evidence="13" key="1">
    <citation type="submission" date="2020-11" db="EMBL/GenBank/DDBJ databases">
        <authorList>
            <consortium name="DOE Joint Genome Institute"/>
            <person name="Ahrendt S."/>
            <person name="Riley R."/>
            <person name="Andreopoulos W."/>
            <person name="Labutti K."/>
            <person name="Pangilinan J."/>
            <person name="Ruiz-Duenas F.J."/>
            <person name="Barrasa J.M."/>
            <person name="Sanchez-Garcia M."/>
            <person name="Camarero S."/>
            <person name="Miyauchi S."/>
            <person name="Serrano A."/>
            <person name="Linde D."/>
            <person name="Babiker R."/>
            <person name="Drula E."/>
            <person name="Ayuso-Fernandez I."/>
            <person name="Pacheco R."/>
            <person name="Padilla G."/>
            <person name="Ferreira P."/>
            <person name="Barriuso J."/>
            <person name="Kellner H."/>
            <person name="Castanera R."/>
            <person name="Alfaro M."/>
            <person name="Ramirez L."/>
            <person name="Pisabarro A.G."/>
            <person name="Kuo A."/>
            <person name="Tritt A."/>
            <person name="Lipzen A."/>
            <person name="He G."/>
            <person name="Yan M."/>
            <person name="Ng V."/>
            <person name="Cullen D."/>
            <person name="Martin F."/>
            <person name="Rosso M.-N."/>
            <person name="Henrissat B."/>
            <person name="Hibbett D."/>
            <person name="Martinez A.T."/>
            <person name="Grigoriev I.V."/>
        </authorList>
    </citation>
    <scope>NUCLEOTIDE SEQUENCE</scope>
    <source>
        <strain evidence="13">CBS 247.69</strain>
    </source>
</reference>
<keyword evidence="5" id="KW-0677">Repeat</keyword>
<dbReference type="InterPro" id="IPR018108">
    <property type="entry name" value="MCP_transmembrane"/>
</dbReference>
<dbReference type="SUPFAM" id="SSF103506">
    <property type="entry name" value="Mitochondrial carrier"/>
    <property type="match status" value="1"/>
</dbReference>
<accession>A0A9P6CHF1</accession>
<evidence type="ECO:0000256" key="2">
    <source>
        <dbReference type="ARBA" id="ARBA00006375"/>
    </source>
</evidence>
<dbReference type="GO" id="GO:0005743">
    <property type="term" value="C:mitochondrial inner membrane"/>
    <property type="evidence" value="ECO:0007669"/>
    <property type="project" value="UniProtKB-SubCell"/>
</dbReference>
<dbReference type="EMBL" id="MU150293">
    <property type="protein sequence ID" value="KAF9460838.1"/>
    <property type="molecule type" value="Genomic_DNA"/>
</dbReference>
<keyword evidence="7 12" id="KW-1133">Transmembrane helix</keyword>
<keyword evidence="4 10" id="KW-0812">Transmembrane</keyword>
<keyword evidence="14" id="KW-1185">Reference proteome</keyword>
<evidence type="ECO:0000313" key="13">
    <source>
        <dbReference type="EMBL" id="KAF9460838.1"/>
    </source>
</evidence>
<dbReference type="PANTHER" id="PTHR45760:SF2">
    <property type="entry name" value="FI19922P1-RELATED"/>
    <property type="match status" value="1"/>
</dbReference>
<feature type="transmembrane region" description="Helical" evidence="12">
    <location>
        <begin position="243"/>
        <end position="262"/>
    </location>
</feature>
<name>A0A9P6CHF1_9AGAR</name>
<organism evidence="13 14">
    <name type="scientific">Collybia nuda</name>
    <dbReference type="NCBI Taxonomy" id="64659"/>
    <lineage>
        <taxon>Eukaryota</taxon>
        <taxon>Fungi</taxon>
        <taxon>Dikarya</taxon>
        <taxon>Basidiomycota</taxon>
        <taxon>Agaricomycotina</taxon>
        <taxon>Agaricomycetes</taxon>
        <taxon>Agaricomycetidae</taxon>
        <taxon>Agaricales</taxon>
        <taxon>Tricholomatineae</taxon>
        <taxon>Clitocybaceae</taxon>
        <taxon>Collybia</taxon>
    </lineage>
</organism>
<comment type="caution">
    <text evidence="13">The sequence shown here is derived from an EMBL/GenBank/DDBJ whole genome shotgun (WGS) entry which is preliminary data.</text>
</comment>
<dbReference type="Pfam" id="PF00153">
    <property type="entry name" value="Mito_carr"/>
    <property type="match status" value="4"/>
</dbReference>
<feature type="repeat" description="Solcar" evidence="10">
    <location>
        <begin position="242"/>
        <end position="331"/>
    </location>
</feature>
<dbReference type="AlphaFoldDB" id="A0A9P6CHF1"/>
<evidence type="ECO:0000256" key="11">
    <source>
        <dbReference type="RuleBase" id="RU000488"/>
    </source>
</evidence>
<evidence type="ECO:0000256" key="8">
    <source>
        <dbReference type="ARBA" id="ARBA00023128"/>
    </source>
</evidence>
<comment type="similarity">
    <text evidence="2 11">Belongs to the mitochondrial carrier (TC 2.A.29) family.</text>
</comment>